<gene>
    <name evidence="1" type="ORF">EZS28_003816</name>
</gene>
<dbReference type="Proteomes" id="UP000324800">
    <property type="component" value="Unassembled WGS sequence"/>
</dbReference>
<evidence type="ECO:0000313" key="1">
    <source>
        <dbReference type="EMBL" id="KAA6400662.1"/>
    </source>
</evidence>
<accession>A0A5J4X1Q5</accession>
<dbReference type="EMBL" id="SNRW01000525">
    <property type="protein sequence ID" value="KAA6400662.1"/>
    <property type="molecule type" value="Genomic_DNA"/>
</dbReference>
<comment type="caution">
    <text evidence="1">The sequence shown here is derived from an EMBL/GenBank/DDBJ whole genome shotgun (WGS) entry which is preliminary data.</text>
</comment>
<proteinExistence type="predicted"/>
<evidence type="ECO:0000313" key="2">
    <source>
        <dbReference type="Proteomes" id="UP000324800"/>
    </source>
</evidence>
<name>A0A5J4X1Q5_9EUKA</name>
<protein>
    <submittedName>
        <fullName evidence="1">Uncharacterized protein</fullName>
    </submittedName>
</protein>
<sequence length="159" mass="18492">MTKTYKVREIKNYCFRAFTINAKKVIDQNGDALLQMVTKQQIIASAWNSVLIIPAVEILERQDGKIDICNRSNKGHVQKGEYEYLPLAKGQYKKELPTVITQLYQTEDVDARIKEALGQAMQQYGQFLRRDNNKLVINRGKTHKDDVRPRLCLRLCHRQ</sequence>
<dbReference type="AlphaFoldDB" id="A0A5J4X1Q5"/>
<reference evidence="1 2" key="1">
    <citation type="submission" date="2019-03" db="EMBL/GenBank/DDBJ databases">
        <title>Single cell metagenomics reveals metabolic interactions within the superorganism composed of flagellate Streblomastix strix and complex community of Bacteroidetes bacteria on its surface.</title>
        <authorList>
            <person name="Treitli S.C."/>
            <person name="Kolisko M."/>
            <person name="Husnik F."/>
            <person name="Keeling P."/>
            <person name="Hampl V."/>
        </authorList>
    </citation>
    <scope>NUCLEOTIDE SEQUENCE [LARGE SCALE GENOMIC DNA]</scope>
    <source>
        <strain evidence="1">ST1C</strain>
    </source>
</reference>
<organism evidence="1 2">
    <name type="scientific">Streblomastix strix</name>
    <dbReference type="NCBI Taxonomy" id="222440"/>
    <lineage>
        <taxon>Eukaryota</taxon>
        <taxon>Metamonada</taxon>
        <taxon>Preaxostyla</taxon>
        <taxon>Oxymonadida</taxon>
        <taxon>Streblomastigidae</taxon>
        <taxon>Streblomastix</taxon>
    </lineage>
</organism>